<organism evidence="7 8">
    <name type="scientific">Mycetocola miduiensis</name>
    <dbReference type="NCBI Taxonomy" id="995034"/>
    <lineage>
        <taxon>Bacteria</taxon>
        <taxon>Bacillati</taxon>
        <taxon>Actinomycetota</taxon>
        <taxon>Actinomycetes</taxon>
        <taxon>Micrococcales</taxon>
        <taxon>Microbacteriaceae</taxon>
        <taxon>Mycetocola</taxon>
    </lineage>
</organism>
<feature type="domain" description="RecX third three-helical" evidence="6">
    <location>
        <begin position="151"/>
        <end position="197"/>
    </location>
</feature>
<evidence type="ECO:0000256" key="5">
    <source>
        <dbReference type="HAMAP-Rule" id="MF_01114"/>
    </source>
</evidence>
<evidence type="ECO:0000259" key="6">
    <source>
        <dbReference type="Pfam" id="PF21981"/>
    </source>
</evidence>
<evidence type="ECO:0000256" key="2">
    <source>
        <dbReference type="ARBA" id="ARBA00009695"/>
    </source>
</evidence>
<evidence type="ECO:0000313" key="8">
    <source>
        <dbReference type="Proteomes" id="UP000198867"/>
    </source>
</evidence>
<dbReference type="GO" id="GO:0005737">
    <property type="term" value="C:cytoplasm"/>
    <property type="evidence" value="ECO:0007669"/>
    <property type="project" value="UniProtKB-SubCell"/>
</dbReference>
<dbReference type="InterPro" id="IPR053925">
    <property type="entry name" value="RecX_HTH_3rd"/>
</dbReference>
<evidence type="ECO:0000256" key="3">
    <source>
        <dbReference type="ARBA" id="ARBA00018111"/>
    </source>
</evidence>
<sequence>MVRFIDPDENDSPAGEAAKLATVTYLPGATPKRDFPASSVAQEVAQEVALEADPEAVEAALVKKLARRALSEAEVLSYGMDEGLTAHQANSVLDRLRDLGYVDDRVLAEQLKHALYERKGQSKSVVTRAMSGRSIDREIIDEVLDDIDSGDELSAATELAAKRASQLTGLDKQTLERRLVGFLARRGYPGNIVREAIAPLLAGRSSSASSTVRFR</sequence>
<evidence type="ECO:0000256" key="1">
    <source>
        <dbReference type="ARBA" id="ARBA00004496"/>
    </source>
</evidence>
<comment type="subcellular location">
    <subcellularLocation>
        <location evidence="1 5">Cytoplasm</location>
    </subcellularLocation>
</comment>
<dbReference type="STRING" id="995034.SAMN05216219_1903"/>
<dbReference type="PANTHER" id="PTHR33602">
    <property type="entry name" value="REGULATORY PROTEIN RECX FAMILY PROTEIN"/>
    <property type="match status" value="1"/>
</dbReference>
<dbReference type="OrthoDB" id="5244465at2"/>
<dbReference type="AlphaFoldDB" id="A0A1I5BIR5"/>
<name>A0A1I5BIR5_9MICO</name>
<dbReference type="EMBL" id="FOVM01000005">
    <property type="protein sequence ID" value="SFN74479.1"/>
    <property type="molecule type" value="Genomic_DNA"/>
</dbReference>
<dbReference type="Gene3D" id="1.10.10.10">
    <property type="entry name" value="Winged helix-like DNA-binding domain superfamily/Winged helix DNA-binding domain"/>
    <property type="match status" value="1"/>
</dbReference>
<keyword evidence="8" id="KW-1185">Reference proteome</keyword>
<dbReference type="InterPro" id="IPR036388">
    <property type="entry name" value="WH-like_DNA-bd_sf"/>
</dbReference>
<accession>A0A1I5BIR5</accession>
<protein>
    <recommendedName>
        <fullName evidence="3 5">Regulatory protein RecX</fullName>
    </recommendedName>
</protein>
<dbReference type="RefSeq" id="WP_090710853.1">
    <property type="nucleotide sequence ID" value="NZ_FOVM01000005.1"/>
</dbReference>
<comment type="function">
    <text evidence="5">Modulates RecA activity.</text>
</comment>
<evidence type="ECO:0000256" key="4">
    <source>
        <dbReference type="ARBA" id="ARBA00022490"/>
    </source>
</evidence>
<gene>
    <name evidence="5" type="primary">recX</name>
    <name evidence="7" type="ORF">SAMN05216219_1903</name>
</gene>
<comment type="similarity">
    <text evidence="2 5">Belongs to the RecX family.</text>
</comment>
<reference evidence="8" key="1">
    <citation type="submission" date="2016-10" db="EMBL/GenBank/DDBJ databases">
        <authorList>
            <person name="Varghese N."/>
            <person name="Submissions S."/>
        </authorList>
    </citation>
    <scope>NUCLEOTIDE SEQUENCE [LARGE SCALE GENOMIC DNA]</scope>
    <source>
        <strain evidence="8">CGMCC 1.11101</strain>
    </source>
</reference>
<evidence type="ECO:0000313" key="7">
    <source>
        <dbReference type="EMBL" id="SFN74479.1"/>
    </source>
</evidence>
<keyword evidence="4 5" id="KW-0963">Cytoplasm</keyword>
<dbReference type="PANTHER" id="PTHR33602:SF1">
    <property type="entry name" value="REGULATORY PROTEIN RECX FAMILY PROTEIN"/>
    <property type="match status" value="1"/>
</dbReference>
<dbReference type="Pfam" id="PF21981">
    <property type="entry name" value="RecX_HTH3"/>
    <property type="match status" value="1"/>
</dbReference>
<dbReference type="InterPro" id="IPR003783">
    <property type="entry name" value="Regulatory_RecX"/>
</dbReference>
<proteinExistence type="inferred from homology"/>
<dbReference type="GO" id="GO:0006282">
    <property type="term" value="P:regulation of DNA repair"/>
    <property type="evidence" value="ECO:0007669"/>
    <property type="project" value="UniProtKB-UniRule"/>
</dbReference>
<dbReference type="Proteomes" id="UP000198867">
    <property type="component" value="Unassembled WGS sequence"/>
</dbReference>
<dbReference type="HAMAP" id="MF_01114">
    <property type="entry name" value="RecX"/>
    <property type="match status" value="1"/>
</dbReference>